<proteinExistence type="predicted"/>
<keyword evidence="1" id="KW-0802">TPR repeat</keyword>
<dbReference type="Pfam" id="PF12770">
    <property type="entry name" value="CHAT"/>
    <property type="match status" value="1"/>
</dbReference>
<sequence length="885" mass="97512">MTPINLNKRFKNVLKYLGLGTITTLLSLSLAWGGYPKEAGMARVNIAVPDASAVQSSVQNASQLMQEGLQHYQSGQYTAAVMVWKQAADAFAAREDGINQAIALSNLALAYHQLGRLPEANEAITTSLQIFQAKDSNTNRLKIFAQALNTQGKLQLAQGQAQQALATWQKATETYQQVGDKTGVVRSLINQAQALRALGFYQRVKDTLEQANQILQNQPDSDIKAAGLLSFGEALRLVGDLKQSQQVLEQSLAISQRLQSPPAITAALMSLGNTAYALQQFEQALKYYQQAITTSTSPTTTLQAQLNQLRLLIDTEKWAEAEKLSSQILPQLANLPATRTSIYARINLIQSLMKLWSRESGVGSGEVPTPQAAAQILAATIEQAKELQDQRAQAYALGYLSQVYEQNQQWSEAQKLTEKALLLAQSSNAPDIAYQWQWQLGRLLKAQAGEGKANSSTYNSAITAYKEAINTLNSLRKDLVATNLDLQFSFRESVEPVYRQFVGLLLQRTEGGEISQENLKLAREVIESLQLAELDNFFREACLTAQPELIDRVDSQAAVIYPIILPDRLEVILSLPNQPLRHYTTAIPQSELDDILNKARRSLRRTALDAERLPLFQKVYDWLVRPAESDLAASGIKTLVFALDGSLKNLPMAALYDGQQYLVEKYGVALTPSLQLLEPQALTRQPIKVLVGGLSEARQGFSALPGVESEVVQIQSKLPTEVLLNQQFTSTALQSQIKAAPFPVVHLATHGQFSSEADKTFILAWDERIDVKQLGGVLQAREQSDRKPIELLVLSACQTASGDNRAALGLAGVAVRSGARSTLATLWPVDDQSTSEFMMAFYQALAQLQVTKAQALRDAQLALLKQPKFRHPFYWAPFVLIGNWL</sequence>
<dbReference type="eggNOG" id="COG4995">
    <property type="taxonomic scope" value="Bacteria"/>
</dbReference>
<name>K9WPH9_9CYAN</name>
<keyword evidence="4" id="KW-1185">Reference proteome</keyword>
<reference evidence="3 4" key="1">
    <citation type="submission" date="2012-06" db="EMBL/GenBank/DDBJ databases">
        <title>Finished chromosome of genome of Microcoleus sp. PCC 7113.</title>
        <authorList>
            <consortium name="US DOE Joint Genome Institute"/>
            <person name="Gugger M."/>
            <person name="Coursin T."/>
            <person name="Rippka R."/>
            <person name="Tandeau De Marsac N."/>
            <person name="Huntemann M."/>
            <person name="Wei C.-L."/>
            <person name="Han J."/>
            <person name="Detter J.C."/>
            <person name="Han C."/>
            <person name="Tapia R."/>
            <person name="Chen A."/>
            <person name="Kyrpides N."/>
            <person name="Mavromatis K."/>
            <person name="Markowitz V."/>
            <person name="Szeto E."/>
            <person name="Ivanova N."/>
            <person name="Pagani I."/>
            <person name="Pati A."/>
            <person name="Goodwin L."/>
            <person name="Nordberg H.P."/>
            <person name="Cantor M.N."/>
            <person name="Hua S.X."/>
            <person name="Woyke T."/>
            <person name="Kerfeld C.A."/>
        </authorList>
    </citation>
    <scope>NUCLEOTIDE SEQUENCE [LARGE SCALE GENOMIC DNA]</scope>
    <source>
        <strain evidence="3 4">PCC 7113</strain>
    </source>
</reference>
<dbReference type="PANTHER" id="PTHR10098">
    <property type="entry name" value="RAPSYN-RELATED"/>
    <property type="match status" value="1"/>
</dbReference>
<protein>
    <recommendedName>
        <fullName evidence="2">CHAT domain-containing protein</fullName>
    </recommendedName>
</protein>
<evidence type="ECO:0000259" key="2">
    <source>
        <dbReference type="Pfam" id="PF12770"/>
    </source>
</evidence>
<dbReference type="Pfam" id="PF13424">
    <property type="entry name" value="TPR_12"/>
    <property type="match status" value="1"/>
</dbReference>
<dbReference type="PANTHER" id="PTHR10098:SF112">
    <property type="entry name" value="SLR0380 PROTEIN"/>
    <property type="match status" value="1"/>
</dbReference>
<dbReference type="HOGENOM" id="CLU_002404_0_0_3"/>
<accession>K9WPH9</accession>
<dbReference type="PROSITE" id="PS50005">
    <property type="entry name" value="TPR"/>
    <property type="match status" value="1"/>
</dbReference>
<dbReference type="SMART" id="SM00028">
    <property type="entry name" value="TPR"/>
    <property type="match status" value="7"/>
</dbReference>
<evidence type="ECO:0000313" key="4">
    <source>
        <dbReference type="Proteomes" id="UP000010471"/>
    </source>
</evidence>
<dbReference type="InterPro" id="IPR019734">
    <property type="entry name" value="TPR_rpt"/>
</dbReference>
<gene>
    <name evidence="3" type="ORF">Mic7113_6093</name>
</gene>
<feature type="repeat" description="TPR" evidence="1">
    <location>
        <begin position="265"/>
        <end position="298"/>
    </location>
</feature>
<dbReference type="Proteomes" id="UP000010471">
    <property type="component" value="Chromosome"/>
</dbReference>
<dbReference type="InterPro" id="IPR011990">
    <property type="entry name" value="TPR-like_helical_dom_sf"/>
</dbReference>
<dbReference type="SUPFAM" id="SSF48452">
    <property type="entry name" value="TPR-like"/>
    <property type="match status" value="3"/>
</dbReference>
<dbReference type="KEGG" id="mic:Mic7113_6093"/>
<dbReference type="Gene3D" id="1.25.40.10">
    <property type="entry name" value="Tetratricopeptide repeat domain"/>
    <property type="match status" value="3"/>
</dbReference>
<dbReference type="InterPro" id="IPR024983">
    <property type="entry name" value="CHAT_dom"/>
</dbReference>
<dbReference type="OrthoDB" id="448399at2"/>
<dbReference type="eggNOG" id="COG0457">
    <property type="taxonomic scope" value="Bacteria"/>
</dbReference>
<evidence type="ECO:0000256" key="1">
    <source>
        <dbReference type="PROSITE-ProRule" id="PRU00339"/>
    </source>
</evidence>
<dbReference type="STRING" id="1173027.Mic7113_6093"/>
<dbReference type="EMBL" id="CP003630">
    <property type="protein sequence ID" value="AFZ21689.1"/>
    <property type="molecule type" value="Genomic_DNA"/>
</dbReference>
<dbReference type="PATRIC" id="fig|1173027.3.peg.6743"/>
<feature type="domain" description="CHAT" evidence="2">
    <location>
        <begin position="615"/>
        <end position="883"/>
    </location>
</feature>
<organism evidence="3 4">
    <name type="scientific">Allocoleopsis franciscana PCC 7113</name>
    <dbReference type="NCBI Taxonomy" id="1173027"/>
    <lineage>
        <taxon>Bacteria</taxon>
        <taxon>Bacillati</taxon>
        <taxon>Cyanobacteriota</taxon>
        <taxon>Cyanophyceae</taxon>
        <taxon>Coleofasciculales</taxon>
        <taxon>Coleofasciculaceae</taxon>
        <taxon>Allocoleopsis</taxon>
        <taxon>Allocoleopsis franciscana</taxon>
    </lineage>
</organism>
<dbReference type="RefSeq" id="WP_015185818.1">
    <property type="nucleotide sequence ID" value="NC_019738.1"/>
</dbReference>
<evidence type="ECO:0000313" key="3">
    <source>
        <dbReference type="EMBL" id="AFZ21689.1"/>
    </source>
</evidence>
<dbReference type="AlphaFoldDB" id="K9WPH9"/>